<evidence type="ECO:0000256" key="7">
    <source>
        <dbReference type="SAM" id="Phobius"/>
    </source>
</evidence>
<reference evidence="8 9" key="1">
    <citation type="submission" date="2024-02" db="EMBL/GenBank/DDBJ databases">
        <title>A novel Gemmatimonadota bacterium.</title>
        <authorList>
            <person name="Du Z.-J."/>
            <person name="Ye Y.-Q."/>
        </authorList>
    </citation>
    <scope>NUCLEOTIDE SEQUENCE [LARGE SCALE GENOMIC DNA]</scope>
    <source>
        <strain evidence="8 9">DH-20</strain>
    </source>
</reference>
<name>A0ABU9ECQ5_9BACT</name>
<dbReference type="PANTHER" id="PTHR34040">
    <property type="entry name" value="FLAGELLAR BIOSYNTHETIC PROTEIN FLIQ"/>
    <property type="match status" value="1"/>
</dbReference>
<dbReference type="RefSeq" id="WP_405280593.1">
    <property type="nucleotide sequence ID" value="NZ_CP144380.1"/>
</dbReference>
<feature type="transmembrane region" description="Helical" evidence="7">
    <location>
        <begin position="49"/>
        <end position="70"/>
    </location>
</feature>
<gene>
    <name evidence="8" type="ORF">WI372_16080</name>
</gene>
<dbReference type="Proteomes" id="UP001484239">
    <property type="component" value="Unassembled WGS sequence"/>
</dbReference>
<keyword evidence="4 7" id="KW-0812">Transmembrane</keyword>
<comment type="caution">
    <text evidence="8">The sequence shown here is derived from an EMBL/GenBank/DDBJ whole genome shotgun (WGS) entry which is preliminary data.</text>
</comment>
<dbReference type="InterPro" id="IPR002191">
    <property type="entry name" value="Bac_export_3"/>
</dbReference>
<comment type="similarity">
    <text evidence="2">Belongs to the FliQ/MopD/SpaQ family.</text>
</comment>
<evidence type="ECO:0000256" key="2">
    <source>
        <dbReference type="ARBA" id="ARBA00006156"/>
    </source>
</evidence>
<proteinExistence type="inferred from homology"/>
<dbReference type="PIRSF" id="PIRSF004669">
    <property type="entry name" value="FliQ"/>
    <property type="match status" value="1"/>
</dbReference>
<feature type="transmembrane region" description="Helical" evidence="7">
    <location>
        <begin position="12"/>
        <end position="37"/>
    </location>
</feature>
<comment type="subcellular location">
    <subcellularLocation>
        <location evidence="1">Cell membrane</location>
        <topology evidence="1">Multi-pass membrane protein</topology>
    </subcellularLocation>
</comment>
<keyword evidence="8" id="KW-0966">Cell projection</keyword>
<evidence type="ECO:0000256" key="3">
    <source>
        <dbReference type="ARBA" id="ARBA00022475"/>
    </source>
</evidence>
<evidence type="ECO:0000313" key="9">
    <source>
        <dbReference type="Proteomes" id="UP001484239"/>
    </source>
</evidence>
<evidence type="ECO:0000256" key="1">
    <source>
        <dbReference type="ARBA" id="ARBA00004651"/>
    </source>
</evidence>
<keyword evidence="8" id="KW-0282">Flagellum</keyword>
<dbReference type="Pfam" id="PF01313">
    <property type="entry name" value="Bac_export_3"/>
    <property type="match status" value="1"/>
</dbReference>
<keyword evidence="8" id="KW-0969">Cilium</keyword>
<keyword evidence="3" id="KW-1003">Cell membrane</keyword>
<evidence type="ECO:0000256" key="5">
    <source>
        <dbReference type="ARBA" id="ARBA00022989"/>
    </source>
</evidence>
<dbReference type="PRINTS" id="PR00952">
    <property type="entry name" value="TYPE3IMQPROT"/>
</dbReference>
<evidence type="ECO:0000256" key="4">
    <source>
        <dbReference type="ARBA" id="ARBA00022692"/>
    </source>
</evidence>
<keyword evidence="6 7" id="KW-0472">Membrane</keyword>
<evidence type="ECO:0000313" key="8">
    <source>
        <dbReference type="EMBL" id="MEK9502512.1"/>
    </source>
</evidence>
<keyword evidence="9" id="KW-1185">Reference proteome</keyword>
<accession>A0ABU9ECQ5</accession>
<dbReference type="PANTHER" id="PTHR34040:SF2">
    <property type="entry name" value="FLAGELLAR BIOSYNTHETIC PROTEIN FLIQ"/>
    <property type="match status" value="1"/>
</dbReference>
<evidence type="ECO:0000256" key="6">
    <source>
        <dbReference type="ARBA" id="ARBA00023136"/>
    </source>
</evidence>
<sequence length="89" mass="9584">MTYQTVVDLAQHTLMMALLLSAPLLVSALVVGLAVSVVQTVTQVQEQTVAFVVKLLAVGIVFFVLLPWTLQTSVGFSTEIVRAIPAMVR</sequence>
<organism evidence="8 9">
    <name type="scientific">Gaopeijia maritima</name>
    <dbReference type="NCBI Taxonomy" id="3119007"/>
    <lineage>
        <taxon>Bacteria</taxon>
        <taxon>Pseudomonadati</taxon>
        <taxon>Gemmatimonadota</taxon>
        <taxon>Longimicrobiia</taxon>
        <taxon>Gaopeijiales</taxon>
        <taxon>Gaopeijiaceae</taxon>
        <taxon>Gaopeijia</taxon>
    </lineage>
</organism>
<protein>
    <submittedName>
        <fullName evidence="8">Flagellar biosynthetic protein FliQ</fullName>
    </submittedName>
</protein>
<dbReference type="EMBL" id="JBBHLI010000012">
    <property type="protein sequence ID" value="MEK9502512.1"/>
    <property type="molecule type" value="Genomic_DNA"/>
</dbReference>
<keyword evidence="5 7" id="KW-1133">Transmembrane helix</keyword>